<feature type="domain" description="Carrier" evidence="7">
    <location>
        <begin position="515"/>
        <end position="590"/>
    </location>
</feature>
<dbReference type="PANTHER" id="PTHR43775">
    <property type="entry name" value="FATTY ACID SYNTHASE"/>
    <property type="match status" value="1"/>
</dbReference>
<evidence type="ECO:0000256" key="3">
    <source>
        <dbReference type="ARBA" id="ARBA00022553"/>
    </source>
</evidence>
<dbReference type="Gene3D" id="3.30.300.30">
    <property type="match status" value="1"/>
</dbReference>
<dbReference type="InterPro" id="IPR045851">
    <property type="entry name" value="AMP-bd_C_sf"/>
</dbReference>
<dbReference type="Pfam" id="PF00202">
    <property type="entry name" value="Aminotran_3"/>
    <property type="match status" value="1"/>
</dbReference>
<dbReference type="InterPro" id="IPR009081">
    <property type="entry name" value="PP-bd_ACP"/>
</dbReference>
<dbReference type="Gene3D" id="1.10.1200.10">
    <property type="entry name" value="ACP-like"/>
    <property type="match status" value="2"/>
</dbReference>
<dbReference type="PROSITE" id="PS00455">
    <property type="entry name" value="AMP_BINDING"/>
    <property type="match status" value="1"/>
</dbReference>
<dbReference type="GO" id="GO:0008483">
    <property type="term" value="F:transaminase activity"/>
    <property type="evidence" value="ECO:0007669"/>
    <property type="project" value="InterPro"/>
</dbReference>
<dbReference type="Gene3D" id="3.40.640.10">
    <property type="entry name" value="Type I PLP-dependent aspartate aminotransferase-like (Major domain)"/>
    <property type="match status" value="1"/>
</dbReference>
<dbReference type="SMART" id="SM00827">
    <property type="entry name" value="PKS_AT"/>
    <property type="match status" value="1"/>
</dbReference>
<dbReference type="GO" id="GO:0044550">
    <property type="term" value="P:secondary metabolite biosynthetic process"/>
    <property type="evidence" value="ECO:0007669"/>
    <property type="project" value="UniProtKB-ARBA"/>
</dbReference>
<proteinExistence type="predicted"/>
<dbReference type="InterPro" id="IPR032821">
    <property type="entry name" value="PKS_assoc"/>
</dbReference>
<dbReference type="Pfam" id="PF00109">
    <property type="entry name" value="ketoacyl-synt"/>
    <property type="match status" value="1"/>
</dbReference>
<dbReference type="CDD" id="cd00833">
    <property type="entry name" value="PKS"/>
    <property type="match status" value="1"/>
</dbReference>
<dbReference type="eggNOG" id="COG0001">
    <property type="taxonomic scope" value="Bacteria"/>
</dbReference>
<dbReference type="eggNOG" id="COG1020">
    <property type="taxonomic scope" value="Bacteria"/>
</dbReference>
<dbReference type="SMART" id="SM00823">
    <property type="entry name" value="PKS_PP"/>
    <property type="match status" value="2"/>
</dbReference>
<dbReference type="FunFam" id="3.40.50.980:FF:000001">
    <property type="entry name" value="Non-ribosomal peptide synthetase"/>
    <property type="match status" value="1"/>
</dbReference>
<dbReference type="InterPro" id="IPR020845">
    <property type="entry name" value="AMP-binding_CS"/>
</dbReference>
<dbReference type="InterPro" id="IPR020841">
    <property type="entry name" value="PKS_Beta-ketoAc_synthase_dom"/>
</dbReference>
<evidence type="ECO:0000313" key="9">
    <source>
        <dbReference type="EMBL" id="AGA78549.1"/>
    </source>
</evidence>
<dbReference type="GO" id="GO:0004312">
    <property type="term" value="F:fatty acid synthase activity"/>
    <property type="evidence" value="ECO:0007669"/>
    <property type="project" value="TreeGrafter"/>
</dbReference>
<dbReference type="Gene3D" id="3.40.47.10">
    <property type="match status" value="1"/>
</dbReference>
<gene>
    <name evidence="9" type="ordered locus">Echvi_2301</name>
</gene>
<dbReference type="EMBL" id="CP003346">
    <property type="protein sequence ID" value="AGA78549.1"/>
    <property type="molecule type" value="Genomic_DNA"/>
</dbReference>
<dbReference type="GO" id="GO:0031177">
    <property type="term" value="F:phosphopantetheine binding"/>
    <property type="evidence" value="ECO:0007669"/>
    <property type="project" value="InterPro"/>
</dbReference>
<dbReference type="PROSITE" id="PS52004">
    <property type="entry name" value="KS3_2"/>
    <property type="match status" value="1"/>
</dbReference>
<dbReference type="InterPro" id="IPR016036">
    <property type="entry name" value="Malonyl_transacylase_ACP-bd"/>
</dbReference>
<sequence>MTIVDLFKEQAIIASSKPAISYGGDQISYQRLEDNSNQLAHLMIEKGVSPQDTVGLCVHRSTEMMVAILAILKCGAAYVPIAPEFPEERKKFICEAAEVKLMITDQGDLLETLAGIPLLDIRENISSAYPILSPSVNFSTDNTAYILFTSGSTGEPKGVCMPHKALVNLLLWQKKQFNKHVGVNTLQFSKFTFDVSFQEIFSTLTTGGILHLLDEETVKDPFALLQLMEEKQINRLFLPFVSLQSLAHTAVAHQLYPKTLEAVITAGEQLKITEQITAFFSQLDRATLYNQYGPTEAHVVSQLTLNPENTSSWPALPSIGYAIDNTELYVLDQNEQPVPQGSEGELYITGDCLASGYLKQPALTQEKFKFLDSIKGKPSLRAYKTGDIAKISAAGEVIFLGRRDDQVKIRGHRIELGEVEAVLGKYPAIYQVAVQAKMYEDGQKYLVAYYIPAPNQQPTQKQLIEHLAQSLPEYMIPAIFFQMEAFPKTSSGKIDRKSLPDPINKREKIEAPIVPAKTTLEKKLAKYFQQVLHFDRIGISDNFFEFGGNSLLAQKLSNDIRLALGLTVPVTSIYQHPTIQALTAHLSQDGSTAPGTNVATRTPAQKAVAIVGMTGRFPGADDIDTFWKNLVEGKETVTTFEEAALDPWIAEAVKKDENYVKARGILKDADKFDPNFFGITPHQAALMDPQQRLFLELAWELLEKTSPLHPTPSYKTGVFAGTNNNTYYQKNLLSNPDLIEQNGALQVMTLNEKDYIATRTAYQFDLKGPAISVYSACSTSLLAIAQAVQSIRTGQCQMAIAGGSTITSPINSGHLYQEGAIFSKDSHCKPFDASASGTLFSDGAAAIMLKDLDMAIQDGDRIYATIKGIGINNDGNAKGSFSAPSIQGQADVIKAALEDGELHPSSISYVEAHGTATPLGDPIEIEGLKLAFGKHEKHRFCGIGSVKSNFGHLTAAAGVTGLIKTVLSIYHQKIPATVGFRELNPQIDLKDTPFYINGATTAWQAEFPRRAGVSSFGIGGTNVHVILEEYPQVQETSDAPTSPYHLLCFSAKTANSLELYKDKLLQLVRSNPTMNLADLCYSINLKPHQFIHRAYLTFKDSADLLSQLVRKNNTTTRQKTVKQLPQNTVFVFPGQGAQYLNMGKDLFESAPAFREALTQCANLFDKLLDRPLLDIICPAAETAEAEALLKNTRYTQPAIFAIEYALAKLWMAWGISPSAMVGHSIGEFVAAHLAGVFSLEDVTRLVAKRGQLVAALPGGDMLSVRAPHSKIEHLIEGDISLAAINSPNLCVLAGPSEAIAHISSLLDQENILHKKLFTSHAFHSSMMDPVLDDFGKEVAKTNMSAPSIPIVSTVTTKPLTDQEATSVPYWTAHLRKAVCFSPAMEHLLEEDPNTIFVEIGPGNVLSTLIKQHQQARNAVTVHSTNRQSDKNHYQELLGNLGEITLSGGKPDWHRFYAGQKRIRLEEVPTYAFDRKRCWIDPPVKAPISQQPAQNTPIINGKKTTTPMRTEVLRKKAVDVLERLSGLDIDHQPGDSSFLELGLDSLLLTQLSFALKKEFGVPLSFRQLNSQVNTVNALVNFLDEALPADQFQPAAEPSPIPSPTTPLAENENRQAVPSHTTYPSANHHSAIGLIGQQLELLSKQLALLQGSAVPAAAVSQQEPNTHLNGHAPAAPPSPAKKPAVTLSKEDAENLKKPFGATARIDKNGQSLPEKQQNFIEAFTKKYTSKTASSKAYTQQNRSHMADPRVVSGFNPSIKETVYSLVVNRSKGSRIWDIDGNEYLDILNGFGSILFGHKPDFIDEALKEQIEKGYEIGPQHELSGAVCKLICDITGHDRAALCNTGSEAVMGALRIARTITQRSLVVAFNGSYHGIFDEVIVRGTKSLKSFPAAAGIMAESVENILILDYGTAETLRIIEERKDEIAAVLVEPVQSRRPEFQPVDFLKKVREITAAVGSALIFDEVITGFRMHPQGAQGIFGIKADLATYGKVVGGGLPIGVIAGKAEFMDALDGGHWQYGDASVPEIDVTYFAGTFVRHPLALATAKASLEYIQQDDGQLQQNLAAKVQRLADGLNGFFEEHNIPAYVANFGSLWKIKFKQELPYTELLFATFREQGLHIYDGFPCFATGAYQDEDTDLILTVIKSGFQQLASATFWDALVPGLSEGFQASPDVLSKDQPPVPGAKLGKTPEGKAAWFVPDPERPGKYLELAFKTA</sequence>
<dbReference type="Pfam" id="PF00501">
    <property type="entry name" value="AMP-binding"/>
    <property type="match status" value="1"/>
</dbReference>
<dbReference type="PROSITE" id="PS00012">
    <property type="entry name" value="PHOSPHOPANTETHEINE"/>
    <property type="match status" value="1"/>
</dbReference>
<name>L0FXE3_ECHVK</name>
<dbReference type="Proteomes" id="UP000010796">
    <property type="component" value="Chromosome"/>
</dbReference>
<dbReference type="SUPFAM" id="SSF53901">
    <property type="entry name" value="Thiolase-like"/>
    <property type="match status" value="1"/>
</dbReference>
<dbReference type="PANTHER" id="PTHR43775:SF51">
    <property type="entry name" value="INACTIVE PHENOLPHTHIOCEROL SYNTHESIS POLYKETIDE SYNTHASE TYPE I PKS1-RELATED"/>
    <property type="match status" value="1"/>
</dbReference>
<dbReference type="InterPro" id="IPR001227">
    <property type="entry name" value="Ac_transferase_dom_sf"/>
</dbReference>
<dbReference type="PROSITE" id="PS50075">
    <property type="entry name" value="CARRIER"/>
    <property type="match status" value="2"/>
</dbReference>
<dbReference type="InterPro" id="IPR050091">
    <property type="entry name" value="PKS_NRPS_Biosynth_Enz"/>
</dbReference>
<evidence type="ECO:0000256" key="2">
    <source>
        <dbReference type="ARBA" id="ARBA00022450"/>
    </source>
</evidence>
<organism evidence="9 10">
    <name type="scientific">Echinicola vietnamensis (strain DSM 17526 / LMG 23754 / KMM 6221)</name>
    <dbReference type="NCBI Taxonomy" id="926556"/>
    <lineage>
        <taxon>Bacteria</taxon>
        <taxon>Pseudomonadati</taxon>
        <taxon>Bacteroidota</taxon>
        <taxon>Cytophagia</taxon>
        <taxon>Cytophagales</taxon>
        <taxon>Cyclobacteriaceae</taxon>
        <taxon>Echinicola</taxon>
    </lineage>
</organism>
<dbReference type="InterPro" id="IPR014043">
    <property type="entry name" value="Acyl_transferase_dom"/>
</dbReference>
<dbReference type="GO" id="GO:0006633">
    <property type="term" value="P:fatty acid biosynthetic process"/>
    <property type="evidence" value="ECO:0007669"/>
    <property type="project" value="InterPro"/>
</dbReference>
<dbReference type="InterPro" id="IPR049704">
    <property type="entry name" value="Aminotrans_3_PPA_site"/>
</dbReference>
<dbReference type="KEGG" id="evi:Echvi_2301"/>
<dbReference type="InterPro" id="IPR015422">
    <property type="entry name" value="PyrdxlP-dep_Trfase_small"/>
</dbReference>
<dbReference type="Pfam" id="PF13193">
    <property type="entry name" value="AMP-binding_C"/>
    <property type="match status" value="1"/>
</dbReference>
<evidence type="ECO:0000313" key="10">
    <source>
        <dbReference type="Proteomes" id="UP000010796"/>
    </source>
</evidence>
<accession>L0FXE3</accession>
<dbReference type="SUPFAM" id="SSF55048">
    <property type="entry name" value="Probable ACP-binding domain of malonyl-CoA ACP transacylase"/>
    <property type="match status" value="1"/>
</dbReference>
<dbReference type="Gene3D" id="3.30.70.250">
    <property type="entry name" value="Malonyl-CoA ACP transacylase, ACP-binding"/>
    <property type="match status" value="1"/>
</dbReference>
<dbReference type="CDD" id="cd00610">
    <property type="entry name" value="OAT_like"/>
    <property type="match status" value="1"/>
</dbReference>
<dbReference type="PROSITE" id="PS00600">
    <property type="entry name" value="AA_TRANSFER_CLASS_3"/>
    <property type="match status" value="1"/>
</dbReference>
<dbReference type="InterPro" id="IPR020806">
    <property type="entry name" value="PKS_PP-bd"/>
</dbReference>
<dbReference type="Gene3D" id="3.90.1150.10">
    <property type="entry name" value="Aspartate Aminotransferase, domain 1"/>
    <property type="match status" value="1"/>
</dbReference>
<dbReference type="SUPFAM" id="SSF56801">
    <property type="entry name" value="Acetyl-CoA synthetase-like"/>
    <property type="match status" value="1"/>
</dbReference>
<feature type="domain" description="Ketosynthase family 3 (KS3)" evidence="8">
    <location>
        <begin position="605"/>
        <end position="1029"/>
    </location>
</feature>
<dbReference type="InterPro" id="IPR006162">
    <property type="entry name" value="Ppantetheine_attach_site"/>
</dbReference>
<dbReference type="NCBIfam" id="TIGR01733">
    <property type="entry name" value="AA-adenyl-dom"/>
    <property type="match status" value="1"/>
</dbReference>
<dbReference type="InterPro" id="IPR016035">
    <property type="entry name" value="Acyl_Trfase/lysoPLipase"/>
</dbReference>
<dbReference type="InterPro" id="IPR014030">
    <property type="entry name" value="Ketoacyl_synth_N"/>
</dbReference>
<dbReference type="HOGENOM" id="CLU_000022_9_1_10"/>
<dbReference type="FunFam" id="3.30.300.30:FF:000010">
    <property type="entry name" value="Enterobactin synthetase component F"/>
    <property type="match status" value="1"/>
</dbReference>
<dbReference type="SUPFAM" id="SSF53383">
    <property type="entry name" value="PLP-dependent transferases"/>
    <property type="match status" value="1"/>
</dbReference>
<keyword evidence="10" id="KW-1185">Reference proteome</keyword>
<dbReference type="SMART" id="SM00825">
    <property type="entry name" value="PKS_KS"/>
    <property type="match status" value="1"/>
</dbReference>
<evidence type="ECO:0000256" key="4">
    <source>
        <dbReference type="ARBA" id="ARBA00022679"/>
    </source>
</evidence>
<dbReference type="Pfam" id="PF00550">
    <property type="entry name" value="PP-binding"/>
    <property type="match status" value="2"/>
</dbReference>
<dbReference type="InterPro" id="IPR016039">
    <property type="entry name" value="Thiolase-like"/>
</dbReference>
<comment type="cofactor">
    <cofactor evidence="1">
        <name>pyridoxal 5'-phosphate</name>
        <dbReference type="ChEBI" id="CHEBI:597326"/>
    </cofactor>
</comment>
<feature type="compositionally biased region" description="Polar residues" evidence="6">
    <location>
        <begin position="1657"/>
        <end position="1666"/>
    </location>
</feature>
<evidence type="ECO:0000256" key="6">
    <source>
        <dbReference type="SAM" id="MobiDB-lite"/>
    </source>
</evidence>
<dbReference type="PROSITE" id="PS00606">
    <property type="entry name" value="KS3_1"/>
    <property type="match status" value="1"/>
</dbReference>
<evidence type="ECO:0000256" key="1">
    <source>
        <dbReference type="ARBA" id="ARBA00001933"/>
    </source>
</evidence>
<dbReference type="InterPro" id="IPR014031">
    <property type="entry name" value="Ketoacyl_synth_C"/>
</dbReference>
<feature type="region of interest" description="Disordered" evidence="6">
    <location>
        <begin position="1657"/>
        <end position="1711"/>
    </location>
</feature>
<dbReference type="GO" id="GO:0004315">
    <property type="term" value="F:3-oxoacyl-[acyl-carrier-protein] synthase activity"/>
    <property type="evidence" value="ECO:0007669"/>
    <property type="project" value="InterPro"/>
</dbReference>
<dbReference type="InterPro" id="IPR000873">
    <property type="entry name" value="AMP-dep_synth/lig_dom"/>
</dbReference>
<feature type="domain" description="Carrier" evidence="7">
    <location>
        <begin position="1507"/>
        <end position="1585"/>
    </location>
</feature>
<dbReference type="Pfam" id="PF16197">
    <property type="entry name" value="KAsynt_C_assoc"/>
    <property type="match status" value="1"/>
</dbReference>
<dbReference type="SUPFAM" id="SSF52151">
    <property type="entry name" value="FabD/lysophospholipase-like"/>
    <property type="match status" value="1"/>
</dbReference>
<dbReference type="InterPro" id="IPR036736">
    <property type="entry name" value="ACP-like_sf"/>
</dbReference>
<dbReference type="Pfam" id="PF00698">
    <property type="entry name" value="Acyl_transf_1"/>
    <property type="match status" value="1"/>
</dbReference>
<dbReference type="InterPro" id="IPR015421">
    <property type="entry name" value="PyrdxlP-dep_Trfase_major"/>
</dbReference>
<dbReference type="STRING" id="926556.Echvi_2301"/>
<reference evidence="10" key="1">
    <citation type="submission" date="2012-02" db="EMBL/GenBank/DDBJ databases">
        <title>The complete genome of Echinicola vietnamensis DSM 17526.</title>
        <authorList>
            <person name="Lucas S."/>
            <person name="Copeland A."/>
            <person name="Lapidus A."/>
            <person name="Glavina del Rio T."/>
            <person name="Dalin E."/>
            <person name="Tice H."/>
            <person name="Bruce D."/>
            <person name="Goodwin L."/>
            <person name="Pitluck S."/>
            <person name="Peters L."/>
            <person name="Ovchinnikova G."/>
            <person name="Teshima H."/>
            <person name="Kyrpides N."/>
            <person name="Mavromatis K."/>
            <person name="Ivanova N."/>
            <person name="Brettin T."/>
            <person name="Detter J.C."/>
            <person name="Han C."/>
            <person name="Larimer F."/>
            <person name="Land M."/>
            <person name="Hauser L."/>
            <person name="Markowitz V."/>
            <person name="Cheng J.-F."/>
            <person name="Hugenholtz P."/>
            <person name="Woyke T."/>
            <person name="Wu D."/>
            <person name="Brambilla E."/>
            <person name="Klenk H.-P."/>
            <person name="Eisen J.A."/>
        </authorList>
    </citation>
    <scope>NUCLEOTIDE SEQUENCE [LARGE SCALE GENOMIC DNA]</scope>
    <source>
        <strain evidence="10">DSM 17526 / LMG 23754 / KMM 6221</strain>
    </source>
</reference>
<protein>
    <submittedName>
        <fullName evidence="9">Amino acid adenylation enzyme/thioester reductase family protein</fullName>
    </submittedName>
</protein>
<dbReference type="InterPro" id="IPR018201">
    <property type="entry name" value="Ketoacyl_synth_AS"/>
</dbReference>
<dbReference type="Pfam" id="PF02801">
    <property type="entry name" value="Ketoacyl-synt_C"/>
    <property type="match status" value="1"/>
</dbReference>
<feature type="region of interest" description="Disordered" evidence="6">
    <location>
        <begin position="1591"/>
        <end position="1623"/>
    </location>
</feature>
<dbReference type="InterPro" id="IPR042099">
    <property type="entry name" value="ANL_N_sf"/>
</dbReference>
<feature type="compositionally biased region" description="Polar residues" evidence="6">
    <location>
        <begin position="1612"/>
        <end position="1623"/>
    </location>
</feature>
<dbReference type="eggNOG" id="COG3321">
    <property type="taxonomic scope" value="Bacteria"/>
</dbReference>
<dbReference type="Gene3D" id="3.40.50.12780">
    <property type="entry name" value="N-terminal domain of ligase-like"/>
    <property type="match status" value="1"/>
</dbReference>
<evidence type="ECO:0000259" key="8">
    <source>
        <dbReference type="PROSITE" id="PS52004"/>
    </source>
</evidence>
<keyword evidence="3" id="KW-0597">Phosphoprotein</keyword>
<keyword evidence="2" id="KW-0596">Phosphopantetheine</keyword>
<dbReference type="InterPro" id="IPR015424">
    <property type="entry name" value="PyrdxlP-dep_Trfase"/>
</dbReference>
<evidence type="ECO:0000256" key="5">
    <source>
        <dbReference type="ARBA" id="ARBA00022898"/>
    </source>
</evidence>
<dbReference type="SUPFAM" id="SSF47336">
    <property type="entry name" value="ACP-like"/>
    <property type="match status" value="2"/>
</dbReference>
<dbReference type="Gene3D" id="3.30.70.3290">
    <property type="match status" value="1"/>
</dbReference>
<dbReference type="InterPro" id="IPR005814">
    <property type="entry name" value="Aminotrans_3"/>
</dbReference>
<dbReference type="Gene3D" id="3.40.366.10">
    <property type="entry name" value="Malonyl-Coenzyme A Acyl Carrier Protein, domain 2"/>
    <property type="match status" value="1"/>
</dbReference>
<keyword evidence="4" id="KW-0808">Transferase</keyword>
<dbReference type="InterPro" id="IPR025110">
    <property type="entry name" value="AMP-bd_C"/>
</dbReference>
<dbReference type="PATRIC" id="fig|926556.3.peg.2424"/>
<evidence type="ECO:0000259" key="7">
    <source>
        <dbReference type="PROSITE" id="PS50075"/>
    </source>
</evidence>
<dbReference type="InterPro" id="IPR010071">
    <property type="entry name" value="AA_adenyl_dom"/>
</dbReference>
<dbReference type="GO" id="GO:0030170">
    <property type="term" value="F:pyridoxal phosphate binding"/>
    <property type="evidence" value="ECO:0007669"/>
    <property type="project" value="InterPro"/>
</dbReference>
<keyword evidence="5" id="KW-0663">Pyridoxal phosphate</keyword>